<keyword evidence="2" id="KW-1185">Reference proteome</keyword>
<feature type="non-terminal residue" evidence="1">
    <location>
        <position position="1"/>
    </location>
</feature>
<evidence type="ECO:0000313" key="2">
    <source>
        <dbReference type="Proteomes" id="UP000766698"/>
    </source>
</evidence>
<gene>
    <name evidence="1" type="ORF">GL263_25645</name>
</gene>
<organism evidence="1 2">
    <name type="scientific">Streptomyces durbertensis</name>
    <dbReference type="NCBI Taxonomy" id="2448886"/>
    <lineage>
        <taxon>Bacteria</taxon>
        <taxon>Bacillati</taxon>
        <taxon>Actinomycetota</taxon>
        <taxon>Actinomycetes</taxon>
        <taxon>Kitasatosporales</taxon>
        <taxon>Streptomycetaceae</taxon>
        <taxon>Streptomyces</taxon>
    </lineage>
</organism>
<reference evidence="2" key="1">
    <citation type="journal article" date="2020" name="Syst. Appl. Microbiol.">
        <title>Streptomyces alkaliterrae sp. nov., isolated from an alkaline soil, and emended descriptions of Streptomyces alkaliphilus, Streptomyces calidiresistens and Streptomyces durbertensis.</title>
        <authorList>
            <person name="Swiecimska M."/>
            <person name="Golinska P."/>
            <person name="Nouioui I."/>
            <person name="Wypij M."/>
            <person name="Rai M."/>
            <person name="Sangal V."/>
            <person name="Goodfellow M."/>
        </authorList>
    </citation>
    <scope>NUCLEOTIDE SEQUENCE [LARGE SCALE GENOMIC DNA]</scope>
    <source>
        <strain evidence="2">DSM 104538</strain>
    </source>
</reference>
<dbReference type="Pfam" id="PF12903">
    <property type="entry name" value="DUF3830"/>
    <property type="match status" value="1"/>
</dbReference>
<proteinExistence type="predicted"/>
<evidence type="ECO:0000313" key="1">
    <source>
        <dbReference type="EMBL" id="MBB1246906.1"/>
    </source>
</evidence>
<dbReference type="RefSeq" id="WP_182858126.1">
    <property type="nucleotide sequence ID" value="NZ_WMLF01000660.1"/>
</dbReference>
<dbReference type="Gene3D" id="2.40.100.20">
    <property type="match status" value="1"/>
</dbReference>
<dbReference type="Proteomes" id="UP000766698">
    <property type="component" value="Unassembled WGS sequence"/>
</dbReference>
<dbReference type="InterPro" id="IPR024532">
    <property type="entry name" value="DUF3830"/>
</dbReference>
<dbReference type="EMBL" id="WMLF01000660">
    <property type="protein sequence ID" value="MBB1246906.1"/>
    <property type="molecule type" value="Genomic_DNA"/>
</dbReference>
<name>A0ABR6ENJ2_9ACTN</name>
<sequence length="38" mass="4117">RPGIVWGAVVSGLDEMAAACQDLWRTGAVGETLNFRRL</sequence>
<comment type="caution">
    <text evidence="1">The sequence shown here is derived from an EMBL/GenBank/DDBJ whole genome shotgun (WGS) entry which is preliminary data.</text>
</comment>
<protein>
    <submittedName>
        <fullName evidence="1">DUF3830 family protein</fullName>
    </submittedName>
</protein>
<accession>A0ABR6ENJ2</accession>